<protein>
    <submittedName>
        <fullName evidence="5">Adenosine deaminase CECR1</fullName>
    </submittedName>
</protein>
<evidence type="ECO:0000313" key="5">
    <source>
        <dbReference type="EMBL" id="KAJ9129453.1"/>
    </source>
</evidence>
<keyword evidence="6" id="KW-1185">Reference proteome</keyword>
<keyword evidence="3" id="KW-0378">Hydrolase</keyword>
<sequence length="419" mass="48733">MPRMFIKMDRALLLDADYDNCRIQFLIRSIQTEEEDGRTWDVFAADYKTDKWMRLDRFLRKFREHRRSVSVDQWLQGKIVFNEEETHGMLQTAKGAWERFNARTQMMKGLFNYEKAYRLYVRACLHEFVDQNIQYAEVRVTFMGTNQIWRDDGCGQIDNKGIMELIIDECAAFHPDRYFAGLKIIYCVPRSFSPDQVMHGLDECLEFKLDNKFSGYIAGFDLVGEEEKGKPLKAFIPQFLEFKNKCTAREVSIPFLFHCGETLGVGTDTDGNLLDALLLGSKRIGHGFALARHPYIMERMKKRNVCVELCPISNEILGLTPRVSGHAMYTLLANNVHCTVNTDNGTIFGSKLSHDFYQVMVGKADMTLYGWRQLAEWSLEHSCMDAKELETARRRWDELWKEFVAWIVEEYGHLVKPPA</sequence>
<dbReference type="InterPro" id="IPR006330">
    <property type="entry name" value="Ado/ade_deaminase"/>
</dbReference>
<comment type="caution">
    <text evidence="5">The sequence shown here is derived from an EMBL/GenBank/DDBJ whole genome shotgun (WGS) entry which is preliminary data.</text>
</comment>
<dbReference type="InterPro" id="IPR032466">
    <property type="entry name" value="Metal_Hydrolase"/>
</dbReference>
<comment type="cofactor">
    <cofactor evidence="1">
        <name>Zn(2+)</name>
        <dbReference type="ChEBI" id="CHEBI:29105"/>
    </cofactor>
</comment>
<evidence type="ECO:0000259" key="4">
    <source>
        <dbReference type="Pfam" id="PF00962"/>
    </source>
</evidence>
<dbReference type="Gene3D" id="3.20.20.140">
    <property type="entry name" value="Metal-dependent hydrolases"/>
    <property type="match status" value="1"/>
</dbReference>
<dbReference type="GO" id="GO:0006154">
    <property type="term" value="P:adenosine catabolic process"/>
    <property type="evidence" value="ECO:0007669"/>
    <property type="project" value="TreeGrafter"/>
</dbReference>
<dbReference type="GO" id="GO:0046872">
    <property type="term" value="F:metal ion binding"/>
    <property type="evidence" value="ECO:0007669"/>
    <property type="project" value="UniProtKB-KW"/>
</dbReference>
<reference evidence="5" key="1">
    <citation type="submission" date="2022-07" db="EMBL/GenBank/DDBJ databases">
        <title>Fungi with potential for degradation of polypropylene.</title>
        <authorList>
            <person name="Gostincar C."/>
        </authorList>
    </citation>
    <scope>NUCLEOTIDE SEQUENCE</scope>
    <source>
        <strain evidence="5">EXF-13308</strain>
    </source>
</reference>
<accession>A0AA38VFP7</accession>
<gene>
    <name evidence="5" type="ORF">NKR23_g12530</name>
</gene>
<name>A0AA38VFP7_9PEZI</name>
<proteinExistence type="predicted"/>
<organism evidence="5 6">
    <name type="scientific">Pleurostoma richardsiae</name>
    <dbReference type="NCBI Taxonomy" id="41990"/>
    <lineage>
        <taxon>Eukaryota</taxon>
        <taxon>Fungi</taxon>
        <taxon>Dikarya</taxon>
        <taxon>Ascomycota</taxon>
        <taxon>Pezizomycotina</taxon>
        <taxon>Sordariomycetes</taxon>
        <taxon>Sordariomycetidae</taxon>
        <taxon>Calosphaeriales</taxon>
        <taxon>Pleurostomataceae</taxon>
        <taxon>Pleurostoma</taxon>
    </lineage>
</organism>
<evidence type="ECO:0000313" key="6">
    <source>
        <dbReference type="Proteomes" id="UP001174694"/>
    </source>
</evidence>
<dbReference type="PANTHER" id="PTHR11409">
    <property type="entry name" value="ADENOSINE DEAMINASE"/>
    <property type="match status" value="1"/>
</dbReference>
<evidence type="ECO:0000256" key="2">
    <source>
        <dbReference type="ARBA" id="ARBA00022723"/>
    </source>
</evidence>
<dbReference type="AlphaFoldDB" id="A0AA38VFP7"/>
<evidence type="ECO:0000256" key="3">
    <source>
        <dbReference type="ARBA" id="ARBA00022801"/>
    </source>
</evidence>
<dbReference type="Pfam" id="PF00962">
    <property type="entry name" value="A_deaminase"/>
    <property type="match status" value="1"/>
</dbReference>
<keyword evidence="2" id="KW-0479">Metal-binding</keyword>
<dbReference type="EMBL" id="JANBVO010000193">
    <property type="protein sequence ID" value="KAJ9129453.1"/>
    <property type="molecule type" value="Genomic_DNA"/>
</dbReference>
<dbReference type="Proteomes" id="UP001174694">
    <property type="component" value="Unassembled WGS sequence"/>
</dbReference>
<dbReference type="GO" id="GO:0004000">
    <property type="term" value="F:adenosine deaminase activity"/>
    <property type="evidence" value="ECO:0007669"/>
    <property type="project" value="TreeGrafter"/>
</dbReference>
<dbReference type="InterPro" id="IPR001365">
    <property type="entry name" value="A_deaminase_dom"/>
</dbReference>
<dbReference type="SUPFAM" id="SSF51556">
    <property type="entry name" value="Metallo-dependent hydrolases"/>
    <property type="match status" value="1"/>
</dbReference>
<dbReference type="PANTHER" id="PTHR11409:SF37">
    <property type="entry name" value="ADENOSINE DEAMINASE DOMAIN-CONTAINING PROTEIN"/>
    <property type="match status" value="1"/>
</dbReference>
<evidence type="ECO:0000256" key="1">
    <source>
        <dbReference type="ARBA" id="ARBA00001947"/>
    </source>
</evidence>
<dbReference type="GO" id="GO:0046103">
    <property type="term" value="P:inosine biosynthetic process"/>
    <property type="evidence" value="ECO:0007669"/>
    <property type="project" value="TreeGrafter"/>
</dbReference>
<feature type="domain" description="Adenosine deaminase" evidence="4">
    <location>
        <begin position="89"/>
        <end position="388"/>
    </location>
</feature>